<dbReference type="SUPFAM" id="SSF69065">
    <property type="entry name" value="RNase III domain-like"/>
    <property type="match status" value="1"/>
</dbReference>
<keyword evidence="5 15" id="KW-0963">Cytoplasm</keyword>
<dbReference type="AlphaFoldDB" id="A0A4R3LS10"/>
<dbReference type="GO" id="GO:0006397">
    <property type="term" value="P:mRNA processing"/>
    <property type="evidence" value="ECO:0007669"/>
    <property type="project" value="UniProtKB-UniRule"/>
</dbReference>
<keyword evidence="7 15" id="KW-0507">mRNA processing</keyword>
<dbReference type="Pfam" id="PF14622">
    <property type="entry name" value="Ribonucleas_3_3"/>
    <property type="match status" value="1"/>
</dbReference>
<feature type="binding site" evidence="15">
    <location>
        <position position="37"/>
    </location>
    <ligand>
        <name>Mg(2+)</name>
        <dbReference type="ChEBI" id="CHEBI:18420"/>
    </ligand>
</feature>
<dbReference type="Gene3D" id="1.10.1520.10">
    <property type="entry name" value="Ribonuclease III domain"/>
    <property type="match status" value="1"/>
</dbReference>
<dbReference type="EC" id="3.1.26.3" evidence="15"/>
<evidence type="ECO:0000256" key="10">
    <source>
        <dbReference type="ARBA" id="ARBA00022723"/>
    </source>
</evidence>
<dbReference type="GO" id="GO:0005737">
    <property type="term" value="C:cytoplasm"/>
    <property type="evidence" value="ECO:0007669"/>
    <property type="project" value="UniProtKB-SubCell"/>
</dbReference>
<evidence type="ECO:0000256" key="9">
    <source>
        <dbReference type="ARBA" id="ARBA00022722"/>
    </source>
</evidence>
<evidence type="ECO:0000256" key="14">
    <source>
        <dbReference type="ARBA" id="ARBA00022884"/>
    </source>
</evidence>
<keyword evidence="11 15" id="KW-0255">Endonuclease</keyword>
<dbReference type="InterPro" id="IPR011907">
    <property type="entry name" value="RNase_III"/>
</dbReference>
<dbReference type="GO" id="GO:0042802">
    <property type="term" value="F:identical protein binding"/>
    <property type="evidence" value="ECO:0007669"/>
    <property type="project" value="UniProtKB-ARBA"/>
</dbReference>
<keyword evidence="8 15" id="KW-0819">tRNA processing</keyword>
<evidence type="ECO:0000256" key="5">
    <source>
        <dbReference type="ARBA" id="ARBA00022490"/>
    </source>
</evidence>
<comment type="subcellular location">
    <subcellularLocation>
        <location evidence="2 15">Cytoplasm</location>
    </subcellularLocation>
</comment>
<keyword evidence="9 15" id="KW-0540">Nuclease</keyword>
<dbReference type="EMBL" id="SMAF01000001">
    <property type="protein sequence ID" value="TCT01355.1"/>
    <property type="molecule type" value="Genomic_DNA"/>
</dbReference>
<dbReference type="Proteomes" id="UP000294599">
    <property type="component" value="Unassembled WGS sequence"/>
</dbReference>
<dbReference type="CDD" id="cd10845">
    <property type="entry name" value="DSRM_RNAse_III_family"/>
    <property type="match status" value="1"/>
</dbReference>
<evidence type="ECO:0000256" key="8">
    <source>
        <dbReference type="ARBA" id="ARBA00022694"/>
    </source>
</evidence>
<evidence type="ECO:0000313" key="18">
    <source>
        <dbReference type="EMBL" id="TCT01355.1"/>
    </source>
</evidence>
<comment type="similarity">
    <text evidence="3">Belongs to the ribonuclease III family.</text>
</comment>
<keyword evidence="10 15" id="KW-0479">Metal-binding</keyword>
<comment type="caution">
    <text evidence="18">The sequence shown here is derived from an EMBL/GenBank/DDBJ whole genome shotgun (WGS) entry which is preliminary data.</text>
</comment>
<keyword evidence="13 15" id="KW-0460">Magnesium</keyword>
<dbReference type="InterPro" id="IPR014720">
    <property type="entry name" value="dsRBD_dom"/>
</dbReference>
<comment type="catalytic activity">
    <reaction evidence="1 15">
        <text>Endonucleolytic cleavage to 5'-phosphomonoester.</text>
        <dbReference type="EC" id="3.1.26.3"/>
    </reaction>
</comment>
<evidence type="ECO:0000256" key="13">
    <source>
        <dbReference type="ARBA" id="ARBA00022842"/>
    </source>
</evidence>
<dbReference type="PANTHER" id="PTHR11207:SF0">
    <property type="entry name" value="RIBONUCLEASE 3"/>
    <property type="match status" value="1"/>
</dbReference>
<evidence type="ECO:0000256" key="7">
    <source>
        <dbReference type="ARBA" id="ARBA00022664"/>
    </source>
</evidence>
<evidence type="ECO:0000259" key="17">
    <source>
        <dbReference type="PROSITE" id="PS50142"/>
    </source>
</evidence>
<dbReference type="FunFam" id="3.30.160.20:FF:000003">
    <property type="entry name" value="Ribonuclease 3"/>
    <property type="match status" value="1"/>
</dbReference>
<dbReference type="CDD" id="cd00593">
    <property type="entry name" value="RIBOc"/>
    <property type="match status" value="1"/>
</dbReference>
<dbReference type="OrthoDB" id="9805026at2"/>
<dbReference type="NCBIfam" id="TIGR02191">
    <property type="entry name" value="RNaseIII"/>
    <property type="match status" value="1"/>
</dbReference>
<feature type="active site" evidence="15">
    <location>
        <position position="41"/>
    </location>
</feature>
<organism evidence="18 19">
    <name type="scientific">Pseudofulvimonas gallinarii</name>
    <dbReference type="NCBI Taxonomy" id="634155"/>
    <lineage>
        <taxon>Bacteria</taxon>
        <taxon>Pseudomonadati</taxon>
        <taxon>Pseudomonadota</taxon>
        <taxon>Gammaproteobacteria</taxon>
        <taxon>Lysobacterales</taxon>
        <taxon>Rhodanobacteraceae</taxon>
        <taxon>Pseudofulvimonas</taxon>
    </lineage>
</organism>
<evidence type="ECO:0000256" key="12">
    <source>
        <dbReference type="ARBA" id="ARBA00022801"/>
    </source>
</evidence>
<dbReference type="PROSITE" id="PS00517">
    <property type="entry name" value="RNASE_3_1"/>
    <property type="match status" value="1"/>
</dbReference>
<feature type="domain" description="RNase III" evidence="17">
    <location>
        <begin position="9"/>
        <end position="124"/>
    </location>
</feature>
<evidence type="ECO:0000256" key="11">
    <source>
        <dbReference type="ARBA" id="ARBA00022759"/>
    </source>
</evidence>
<sequence length="223" mass="24320">MAADPLPGLGYRFTDPGLLRQALSHRSVGVPHNERLEFLGDGLVGAIVAELLYERFPKASEGQLTRLRALLVRREALAALARTLSLGDHLRLGPGELKSGGYRRESILADAFEALVAAIFLDGGWDACREWLRGRCAGSLESLDLVQTADAKTRLQEWLQGRGQGLPRYHVVSANGQAHAQEFVVECRAESTEKVTEGRAGSRKQAEQIAAQAMLSHLEGLKK</sequence>
<keyword evidence="14 15" id="KW-0694">RNA-binding</keyword>
<evidence type="ECO:0000256" key="15">
    <source>
        <dbReference type="HAMAP-Rule" id="MF_00104"/>
    </source>
</evidence>
<dbReference type="InterPro" id="IPR036389">
    <property type="entry name" value="RNase_III_sf"/>
</dbReference>
<dbReference type="PROSITE" id="PS50142">
    <property type="entry name" value="RNASE_3_2"/>
    <property type="match status" value="1"/>
</dbReference>
<dbReference type="Gene3D" id="3.30.160.20">
    <property type="match status" value="1"/>
</dbReference>
<dbReference type="GO" id="GO:0006364">
    <property type="term" value="P:rRNA processing"/>
    <property type="evidence" value="ECO:0007669"/>
    <property type="project" value="UniProtKB-UniRule"/>
</dbReference>
<dbReference type="PANTHER" id="PTHR11207">
    <property type="entry name" value="RIBONUCLEASE III"/>
    <property type="match status" value="1"/>
</dbReference>
<dbReference type="GO" id="GO:0010468">
    <property type="term" value="P:regulation of gene expression"/>
    <property type="evidence" value="ECO:0007669"/>
    <property type="project" value="TreeGrafter"/>
</dbReference>
<dbReference type="GO" id="GO:0003725">
    <property type="term" value="F:double-stranded RNA binding"/>
    <property type="evidence" value="ECO:0007669"/>
    <property type="project" value="TreeGrafter"/>
</dbReference>
<comment type="cofactor">
    <cofactor evidence="15">
        <name>Mg(2+)</name>
        <dbReference type="ChEBI" id="CHEBI:18420"/>
    </cofactor>
</comment>
<comment type="subunit">
    <text evidence="4 15">Homodimer.</text>
</comment>
<gene>
    <name evidence="15" type="primary">rnc</name>
    <name evidence="18" type="ORF">EDC25_101222</name>
</gene>
<dbReference type="SUPFAM" id="SSF54768">
    <property type="entry name" value="dsRNA-binding domain-like"/>
    <property type="match status" value="1"/>
</dbReference>
<protein>
    <recommendedName>
        <fullName evidence="15">Ribonuclease 3</fullName>
        <ecNumber evidence="15">3.1.26.3</ecNumber>
    </recommendedName>
    <alternativeName>
        <fullName evidence="15">Ribonuclease III</fullName>
        <shortName evidence="15">RNase III</shortName>
    </alternativeName>
</protein>
<proteinExistence type="inferred from homology"/>
<evidence type="ECO:0000256" key="6">
    <source>
        <dbReference type="ARBA" id="ARBA00022552"/>
    </source>
</evidence>
<keyword evidence="12 15" id="KW-0378">Hydrolase</keyword>
<comment type="function">
    <text evidence="15">Digests double-stranded RNA. Involved in the processing of primary rRNA transcript to yield the immediate precursors to the large and small rRNAs (23S and 16S). Processes some mRNAs, and tRNAs when they are encoded in the rRNA operon. Processes pre-crRNA and tracrRNA of type II CRISPR loci if present in the organism.</text>
</comment>
<dbReference type="SMART" id="SM00358">
    <property type="entry name" value="DSRM"/>
    <property type="match status" value="1"/>
</dbReference>
<dbReference type="FunFam" id="1.10.1520.10:FF:000001">
    <property type="entry name" value="Ribonuclease 3"/>
    <property type="match status" value="1"/>
</dbReference>
<dbReference type="GO" id="GO:0046872">
    <property type="term" value="F:metal ion binding"/>
    <property type="evidence" value="ECO:0007669"/>
    <property type="project" value="UniProtKB-KW"/>
</dbReference>
<evidence type="ECO:0000256" key="2">
    <source>
        <dbReference type="ARBA" id="ARBA00004496"/>
    </source>
</evidence>
<keyword evidence="6 15" id="KW-0698">rRNA processing</keyword>
<evidence type="ECO:0000256" key="4">
    <source>
        <dbReference type="ARBA" id="ARBA00011738"/>
    </source>
</evidence>
<keyword evidence="19" id="KW-1185">Reference proteome</keyword>
<dbReference type="HAMAP" id="MF_00104">
    <property type="entry name" value="RNase_III"/>
    <property type="match status" value="1"/>
</dbReference>
<feature type="binding site" evidence="15">
    <location>
        <position position="113"/>
    </location>
    <ligand>
        <name>Mg(2+)</name>
        <dbReference type="ChEBI" id="CHEBI:18420"/>
    </ligand>
</feature>
<name>A0A4R3LS10_9GAMM</name>
<dbReference type="PROSITE" id="PS50137">
    <property type="entry name" value="DS_RBD"/>
    <property type="match status" value="1"/>
</dbReference>
<keyword evidence="15" id="KW-0699">rRNA-binding</keyword>
<dbReference type="Pfam" id="PF00035">
    <property type="entry name" value="dsrm"/>
    <property type="match status" value="1"/>
</dbReference>
<feature type="binding site" evidence="15">
    <location>
        <position position="110"/>
    </location>
    <ligand>
        <name>Mg(2+)</name>
        <dbReference type="ChEBI" id="CHEBI:18420"/>
    </ligand>
</feature>
<feature type="domain" description="DRBM" evidence="16">
    <location>
        <begin position="150"/>
        <end position="220"/>
    </location>
</feature>
<reference evidence="18 19" key="1">
    <citation type="submission" date="2019-03" db="EMBL/GenBank/DDBJ databases">
        <title>Genomic Encyclopedia of Type Strains, Phase IV (KMG-IV): sequencing the most valuable type-strain genomes for metagenomic binning, comparative biology and taxonomic classification.</title>
        <authorList>
            <person name="Goeker M."/>
        </authorList>
    </citation>
    <scope>NUCLEOTIDE SEQUENCE [LARGE SCALE GENOMIC DNA]</scope>
    <source>
        <strain evidence="18 19">DSM 21944</strain>
    </source>
</reference>
<evidence type="ECO:0000256" key="1">
    <source>
        <dbReference type="ARBA" id="ARBA00000109"/>
    </source>
</evidence>
<dbReference type="InterPro" id="IPR000999">
    <property type="entry name" value="RNase_III_dom"/>
</dbReference>
<dbReference type="SMART" id="SM00535">
    <property type="entry name" value="RIBOc"/>
    <property type="match status" value="1"/>
</dbReference>
<evidence type="ECO:0000259" key="16">
    <source>
        <dbReference type="PROSITE" id="PS50137"/>
    </source>
</evidence>
<evidence type="ECO:0000256" key="3">
    <source>
        <dbReference type="ARBA" id="ARBA00010183"/>
    </source>
</evidence>
<dbReference type="GO" id="GO:0004525">
    <property type="term" value="F:ribonuclease III activity"/>
    <property type="evidence" value="ECO:0007669"/>
    <property type="project" value="UniProtKB-UniRule"/>
</dbReference>
<feature type="active site" evidence="15">
    <location>
        <position position="113"/>
    </location>
</feature>
<dbReference type="RefSeq" id="WP_123520692.1">
    <property type="nucleotide sequence ID" value="NZ_JBHLWF010000005.1"/>
</dbReference>
<accession>A0A4R3LS10</accession>
<dbReference type="GO" id="GO:0008033">
    <property type="term" value="P:tRNA processing"/>
    <property type="evidence" value="ECO:0007669"/>
    <property type="project" value="UniProtKB-KW"/>
</dbReference>
<evidence type="ECO:0000313" key="19">
    <source>
        <dbReference type="Proteomes" id="UP000294599"/>
    </source>
</evidence>
<dbReference type="GO" id="GO:0019843">
    <property type="term" value="F:rRNA binding"/>
    <property type="evidence" value="ECO:0007669"/>
    <property type="project" value="UniProtKB-KW"/>
</dbReference>